<dbReference type="SUPFAM" id="SSF50475">
    <property type="entry name" value="FMN-binding split barrel"/>
    <property type="match status" value="1"/>
</dbReference>
<dbReference type="Pfam" id="PF13883">
    <property type="entry name" value="CREG_beta-barrel"/>
    <property type="match status" value="1"/>
</dbReference>
<dbReference type="AlphaFoldDB" id="A0A443HYL0"/>
<dbReference type="STRING" id="264951.A0A443HYL0"/>
<dbReference type="Proteomes" id="UP000283841">
    <property type="component" value="Unassembled WGS sequence"/>
</dbReference>
<dbReference type="InterPro" id="IPR055343">
    <property type="entry name" value="CREG_beta-barrel"/>
</dbReference>
<dbReference type="PANTHER" id="PTHR37273:SF1">
    <property type="entry name" value="ADL397C-AP"/>
    <property type="match status" value="1"/>
</dbReference>
<organism evidence="3 4">
    <name type="scientific">Byssochlamys spectabilis</name>
    <name type="common">Paecilomyces variotii</name>
    <dbReference type="NCBI Taxonomy" id="264951"/>
    <lineage>
        <taxon>Eukaryota</taxon>
        <taxon>Fungi</taxon>
        <taxon>Dikarya</taxon>
        <taxon>Ascomycota</taxon>
        <taxon>Pezizomycotina</taxon>
        <taxon>Eurotiomycetes</taxon>
        <taxon>Eurotiomycetidae</taxon>
        <taxon>Eurotiales</taxon>
        <taxon>Thermoascaceae</taxon>
        <taxon>Paecilomyces</taxon>
    </lineage>
</organism>
<feature type="chain" id="PRO_5019455814" evidence="1">
    <location>
        <begin position="29"/>
        <end position="315"/>
    </location>
</feature>
<feature type="signal peptide" evidence="1">
    <location>
        <begin position="1"/>
        <end position="28"/>
    </location>
</feature>
<dbReference type="RefSeq" id="XP_028486583.1">
    <property type="nucleotide sequence ID" value="XM_028626175.1"/>
</dbReference>
<dbReference type="Gene3D" id="2.30.110.10">
    <property type="entry name" value="Electron Transport, Fmn-binding Protein, Chain A"/>
    <property type="match status" value="1"/>
</dbReference>
<dbReference type="InterPro" id="IPR012349">
    <property type="entry name" value="Split_barrel_FMN-bd"/>
</dbReference>
<name>A0A443HYL0_BYSSP</name>
<comment type="caution">
    <text evidence="3">The sequence shown here is derived from an EMBL/GenBank/DDBJ whole genome shotgun (WGS) entry which is preliminary data.</text>
</comment>
<keyword evidence="1" id="KW-0732">Signal</keyword>
<sequence>MELDRVWSISKLLTTCLVLGQVARPVLGVPVVDAGDAPFQHAVIGQEVQPERIYDDMDLLLHSSAASDEDNADTVTVGSQDGEEKTTFPRPSWWVSTLRARRLLALAKTGVVSTVFPDRIPPSSFAPPDVAGVSVPLPEYVADCDEALPDGNGGDGSPTFVGLKISTTFRNTAAGSNISLSLDWWDHLDETRPIYPGFPLSPAGLPRVTLFGYVVPFETPLPRGTKRALESCYLAKHPDARVWLPDQKFSPHESFWAKMVVTHVYWIGGFGDTQQIGWMNITEWSGIRRKGSLPGVGDGRGWDDVRLPGENGYYS</sequence>
<dbReference type="EMBL" id="RCNU01000003">
    <property type="protein sequence ID" value="RWQ96938.1"/>
    <property type="molecule type" value="Genomic_DNA"/>
</dbReference>
<gene>
    <name evidence="3" type="ORF">C8Q69DRAFT_209965</name>
</gene>
<reference evidence="3 4" key="1">
    <citation type="journal article" date="2018" name="Front. Microbiol.">
        <title>Genomic and genetic insights into a cosmopolitan fungus, Paecilomyces variotii (Eurotiales).</title>
        <authorList>
            <person name="Urquhart A.S."/>
            <person name="Mondo S.J."/>
            <person name="Makela M.R."/>
            <person name="Hane J.K."/>
            <person name="Wiebenga A."/>
            <person name="He G."/>
            <person name="Mihaltcheva S."/>
            <person name="Pangilinan J."/>
            <person name="Lipzen A."/>
            <person name="Barry K."/>
            <person name="de Vries R.P."/>
            <person name="Grigoriev I.V."/>
            <person name="Idnurm A."/>
        </authorList>
    </citation>
    <scope>NUCLEOTIDE SEQUENCE [LARGE SCALE GENOMIC DNA]</scope>
    <source>
        <strain evidence="3 4">CBS 101075</strain>
    </source>
</reference>
<dbReference type="VEuPathDB" id="FungiDB:C8Q69DRAFT_209965"/>
<evidence type="ECO:0000313" key="4">
    <source>
        <dbReference type="Proteomes" id="UP000283841"/>
    </source>
</evidence>
<keyword evidence="4" id="KW-1185">Reference proteome</keyword>
<dbReference type="GeneID" id="39595452"/>
<evidence type="ECO:0000313" key="3">
    <source>
        <dbReference type="EMBL" id="RWQ96938.1"/>
    </source>
</evidence>
<evidence type="ECO:0000259" key="2">
    <source>
        <dbReference type="Pfam" id="PF13883"/>
    </source>
</evidence>
<evidence type="ECO:0000256" key="1">
    <source>
        <dbReference type="SAM" id="SignalP"/>
    </source>
</evidence>
<feature type="domain" description="CREG-like beta-barrel" evidence="2">
    <location>
        <begin position="100"/>
        <end position="282"/>
    </location>
</feature>
<dbReference type="PANTHER" id="PTHR37273">
    <property type="entry name" value="CHROMOSOME 8, WHOLE GENOME SHOTGUN SEQUENCE"/>
    <property type="match status" value="1"/>
</dbReference>
<accession>A0A443HYL0</accession>
<proteinExistence type="predicted"/>
<protein>
    <submittedName>
        <fullName evidence="3">Pyridoxamine 5'-phosphate oxidase-domain-containing protein</fullName>
    </submittedName>
</protein>